<evidence type="ECO:0000256" key="1">
    <source>
        <dbReference type="SAM" id="MobiDB-lite"/>
    </source>
</evidence>
<protein>
    <submittedName>
        <fullName evidence="2">Uncharacterized protein</fullName>
    </submittedName>
</protein>
<reference evidence="2 3" key="1">
    <citation type="submission" date="2023-01" db="EMBL/GenBank/DDBJ databases">
        <title>Analysis of 21 Apiospora genomes using comparative genomics revels a genus with tremendous synthesis potential of carbohydrate active enzymes and secondary metabolites.</title>
        <authorList>
            <person name="Sorensen T."/>
        </authorList>
    </citation>
    <scope>NUCLEOTIDE SEQUENCE [LARGE SCALE GENOMIC DNA]</scope>
    <source>
        <strain evidence="2 3">CBS 135458</strain>
    </source>
</reference>
<accession>A0ABR1V1A2</accession>
<dbReference type="GeneID" id="92091812"/>
<name>A0ABR1V1A2_9PEZI</name>
<sequence length="87" mass="9495">MADSWIGFAFGKKCAPDSGDDNLHRGGTPSTPHDASAWDDYAVDEQSRAPSEETPPTSQEASAWNEYAAVERPKTFDLQRAPLRSVV</sequence>
<dbReference type="RefSeq" id="XP_066715691.1">
    <property type="nucleotide sequence ID" value="XM_066858749.1"/>
</dbReference>
<evidence type="ECO:0000313" key="3">
    <source>
        <dbReference type="Proteomes" id="UP001480595"/>
    </source>
</evidence>
<organism evidence="2 3">
    <name type="scientific">Apiospora phragmitis</name>
    <dbReference type="NCBI Taxonomy" id="2905665"/>
    <lineage>
        <taxon>Eukaryota</taxon>
        <taxon>Fungi</taxon>
        <taxon>Dikarya</taxon>
        <taxon>Ascomycota</taxon>
        <taxon>Pezizomycotina</taxon>
        <taxon>Sordariomycetes</taxon>
        <taxon>Xylariomycetidae</taxon>
        <taxon>Amphisphaeriales</taxon>
        <taxon>Apiosporaceae</taxon>
        <taxon>Apiospora</taxon>
    </lineage>
</organism>
<keyword evidence="3" id="KW-1185">Reference proteome</keyword>
<dbReference type="Proteomes" id="UP001480595">
    <property type="component" value="Unassembled WGS sequence"/>
</dbReference>
<feature type="region of interest" description="Disordered" evidence="1">
    <location>
        <begin position="14"/>
        <end position="64"/>
    </location>
</feature>
<comment type="caution">
    <text evidence="2">The sequence shown here is derived from an EMBL/GenBank/DDBJ whole genome shotgun (WGS) entry which is preliminary data.</text>
</comment>
<evidence type="ECO:0000313" key="2">
    <source>
        <dbReference type="EMBL" id="KAK8064702.1"/>
    </source>
</evidence>
<dbReference type="EMBL" id="JAQQWL010000007">
    <property type="protein sequence ID" value="KAK8064702.1"/>
    <property type="molecule type" value="Genomic_DNA"/>
</dbReference>
<gene>
    <name evidence="2" type="ORF">PG994_007340</name>
</gene>
<proteinExistence type="predicted"/>